<protein>
    <submittedName>
        <fullName evidence="1">Uncharacterized protein</fullName>
    </submittedName>
</protein>
<name>A0ACB8DUM9_DERSI</name>
<evidence type="ECO:0000313" key="2">
    <source>
        <dbReference type="Proteomes" id="UP000821865"/>
    </source>
</evidence>
<dbReference type="EMBL" id="CM023470">
    <property type="protein sequence ID" value="KAH7978020.1"/>
    <property type="molecule type" value="Genomic_DNA"/>
</dbReference>
<evidence type="ECO:0000313" key="1">
    <source>
        <dbReference type="EMBL" id="KAH7978020.1"/>
    </source>
</evidence>
<gene>
    <name evidence="1" type="ORF">HPB49_004247</name>
</gene>
<keyword evidence="2" id="KW-1185">Reference proteome</keyword>
<dbReference type="Proteomes" id="UP000821865">
    <property type="component" value="Chromosome 1"/>
</dbReference>
<organism evidence="1 2">
    <name type="scientific">Dermacentor silvarum</name>
    <name type="common">Tick</name>
    <dbReference type="NCBI Taxonomy" id="543639"/>
    <lineage>
        <taxon>Eukaryota</taxon>
        <taxon>Metazoa</taxon>
        <taxon>Ecdysozoa</taxon>
        <taxon>Arthropoda</taxon>
        <taxon>Chelicerata</taxon>
        <taxon>Arachnida</taxon>
        <taxon>Acari</taxon>
        <taxon>Parasitiformes</taxon>
        <taxon>Ixodida</taxon>
        <taxon>Ixodoidea</taxon>
        <taxon>Ixodidae</taxon>
        <taxon>Rhipicephalinae</taxon>
        <taxon>Dermacentor</taxon>
    </lineage>
</organism>
<accession>A0ACB8DUM9</accession>
<proteinExistence type="predicted"/>
<comment type="caution">
    <text evidence="1">The sequence shown here is derived from an EMBL/GenBank/DDBJ whole genome shotgun (WGS) entry which is preliminary data.</text>
</comment>
<sequence>MVTLSASKSKLEERREPPAGEPQDQGPAVVKAATSKDTCQPTSEDTKVAENQETCMEVVESASGQPIKRPLEESVEEKADKRGRPAKLFDETNPDWAPNKLLGHGCEQQSAATKSARFDRRKMRAAKNAAVSAVGALSESCEAVAPSMGNTIISDAAHTEEPSSPVHSASPDCSFTAADRDAATQTDVTVADLKALEEDNRRLTSELHAFEIQKSQLEITESSLREDPEKVCFYTGLPSFTVLFAIYQLIEQETATPTCVGKDAPDTAPPSPGNDEEDMDVASSSSAKRPHGQVSDGDDGSSEKVQEPPRKDIPYRRSSFKPKPNVPPDSHPTVTKAPP</sequence>
<reference evidence="1" key="1">
    <citation type="submission" date="2020-05" db="EMBL/GenBank/DDBJ databases">
        <title>Large-scale comparative analyses of tick genomes elucidate their genetic diversity and vector capacities.</title>
        <authorList>
            <person name="Jia N."/>
            <person name="Wang J."/>
            <person name="Shi W."/>
            <person name="Du L."/>
            <person name="Sun Y."/>
            <person name="Zhan W."/>
            <person name="Jiang J."/>
            <person name="Wang Q."/>
            <person name="Zhang B."/>
            <person name="Ji P."/>
            <person name="Sakyi L.B."/>
            <person name="Cui X."/>
            <person name="Yuan T."/>
            <person name="Jiang B."/>
            <person name="Yang W."/>
            <person name="Lam T.T.-Y."/>
            <person name="Chang Q."/>
            <person name="Ding S."/>
            <person name="Wang X."/>
            <person name="Zhu J."/>
            <person name="Ruan X."/>
            <person name="Zhao L."/>
            <person name="Wei J."/>
            <person name="Que T."/>
            <person name="Du C."/>
            <person name="Cheng J."/>
            <person name="Dai P."/>
            <person name="Han X."/>
            <person name="Huang E."/>
            <person name="Gao Y."/>
            <person name="Liu J."/>
            <person name="Shao H."/>
            <person name="Ye R."/>
            <person name="Li L."/>
            <person name="Wei W."/>
            <person name="Wang X."/>
            <person name="Wang C."/>
            <person name="Yang T."/>
            <person name="Huo Q."/>
            <person name="Li W."/>
            <person name="Guo W."/>
            <person name="Chen H."/>
            <person name="Zhou L."/>
            <person name="Ni X."/>
            <person name="Tian J."/>
            <person name="Zhou Y."/>
            <person name="Sheng Y."/>
            <person name="Liu T."/>
            <person name="Pan Y."/>
            <person name="Xia L."/>
            <person name="Li J."/>
            <person name="Zhao F."/>
            <person name="Cao W."/>
        </authorList>
    </citation>
    <scope>NUCLEOTIDE SEQUENCE</scope>
    <source>
        <strain evidence="1">Dsil-2018</strain>
    </source>
</reference>